<dbReference type="InterPro" id="IPR001509">
    <property type="entry name" value="Epimerase_deHydtase"/>
</dbReference>
<dbReference type="Pfam" id="PF08338">
    <property type="entry name" value="DUF1731"/>
    <property type="match status" value="1"/>
</dbReference>
<dbReference type="InterPro" id="IPR013549">
    <property type="entry name" value="DUF1731"/>
</dbReference>
<dbReference type="SUPFAM" id="SSF51735">
    <property type="entry name" value="NAD(P)-binding Rossmann-fold domains"/>
    <property type="match status" value="1"/>
</dbReference>
<evidence type="ECO:0000313" key="3">
    <source>
        <dbReference type="EMBL" id="ALC41492.1"/>
    </source>
</evidence>
<feature type="domain" description="DUF1731" evidence="2">
    <location>
        <begin position="248"/>
        <end position="295"/>
    </location>
</feature>
<evidence type="ECO:0000259" key="2">
    <source>
        <dbReference type="Pfam" id="PF08338"/>
    </source>
</evidence>
<dbReference type="AlphaFoldDB" id="A0A0M4EJN4"/>
<dbReference type="OMA" id="YLPWIHI"/>
<dbReference type="NCBIfam" id="TIGR01777">
    <property type="entry name" value="yfcH"/>
    <property type="match status" value="1"/>
</dbReference>
<dbReference type="OrthoDB" id="276721at2759"/>
<evidence type="ECO:0000259" key="1">
    <source>
        <dbReference type="Pfam" id="PF01370"/>
    </source>
</evidence>
<dbReference type="Gene3D" id="3.40.50.720">
    <property type="entry name" value="NAD(P)-binding Rossmann-like Domain"/>
    <property type="match status" value="1"/>
</dbReference>
<evidence type="ECO:0000313" key="4">
    <source>
        <dbReference type="Proteomes" id="UP000494163"/>
    </source>
</evidence>
<feature type="domain" description="NAD-dependent epimerase/dehydratase" evidence="1">
    <location>
        <begin position="6"/>
        <end position="217"/>
    </location>
</feature>
<gene>
    <name evidence="3" type="ORF">Dbus_chr2Rg1071</name>
</gene>
<dbReference type="CDD" id="cd05242">
    <property type="entry name" value="SDR_a8"/>
    <property type="match status" value="1"/>
</dbReference>
<organism evidence="3 4">
    <name type="scientific">Drosophila busckii</name>
    <name type="common">Fruit fly</name>
    <dbReference type="NCBI Taxonomy" id="30019"/>
    <lineage>
        <taxon>Eukaryota</taxon>
        <taxon>Metazoa</taxon>
        <taxon>Ecdysozoa</taxon>
        <taxon>Arthropoda</taxon>
        <taxon>Hexapoda</taxon>
        <taxon>Insecta</taxon>
        <taxon>Pterygota</taxon>
        <taxon>Neoptera</taxon>
        <taxon>Endopterygota</taxon>
        <taxon>Diptera</taxon>
        <taxon>Brachycera</taxon>
        <taxon>Muscomorpha</taxon>
        <taxon>Ephydroidea</taxon>
        <taxon>Drosophilidae</taxon>
        <taxon>Drosophila</taxon>
    </lineage>
</organism>
<dbReference type="Proteomes" id="UP000494163">
    <property type="component" value="Chromosome 2R"/>
</dbReference>
<dbReference type="STRING" id="30019.A0A0M4EJN4"/>
<name>A0A0M4EJN4_DROBS</name>
<proteinExistence type="predicted"/>
<dbReference type="Pfam" id="PF01370">
    <property type="entry name" value="Epimerase"/>
    <property type="match status" value="1"/>
</dbReference>
<reference evidence="3 4" key="1">
    <citation type="submission" date="2015-08" db="EMBL/GenBank/DDBJ databases">
        <title>Ancestral chromatin configuration constrains chromatin evolution on differentiating sex chromosomes in Drosophila.</title>
        <authorList>
            <person name="Zhou Q."/>
            <person name="Bachtrog D."/>
        </authorList>
    </citation>
    <scope>NUCLEOTIDE SEQUENCE [LARGE SCALE GENOMIC DNA]</scope>
    <source>
        <tissue evidence="3">Whole larvae</tissue>
    </source>
</reference>
<sequence>MPKHTLIGGGTGFIGRHLANHLTKQGHEVTVISRMPGTKRITWHELEKNGIPSGVNSVVNATGQNTLDPTRRWTPGFQQNVWNSRVNSSKTLYNAVKASPQVESFVNICGVSHYQPSATKVYTEDDKVEGYDYMSRLCMAWEQAAGLGDTDEAACKVAVVRTGAVIGRNGGMIQSIWLPFKLGVGGPLGSGEQIMPWIHIEDLAGLIRHLIEKRESGAFNGVAPEIVTNKGFSQAFAKALNRPCIFNTPEFVVHAIFGKERAAIVLTGAKVQPKRTLASGFQYKYPNVKAAVTEIVGK</sequence>
<accession>A0A0M4EJN4</accession>
<protein>
    <submittedName>
        <fullName evidence="3">CG8768</fullName>
    </submittedName>
</protein>
<dbReference type="InterPro" id="IPR036291">
    <property type="entry name" value="NAD(P)-bd_dom_sf"/>
</dbReference>
<dbReference type="EMBL" id="CP012524">
    <property type="protein sequence ID" value="ALC41492.1"/>
    <property type="molecule type" value="Genomic_DNA"/>
</dbReference>
<keyword evidence="4" id="KW-1185">Reference proteome</keyword>
<dbReference type="SMR" id="A0A0M4EJN4"/>
<dbReference type="PANTHER" id="PTHR11092:SF0">
    <property type="entry name" value="EPIMERASE FAMILY PROTEIN SDR39U1"/>
    <property type="match status" value="1"/>
</dbReference>
<dbReference type="PANTHER" id="PTHR11092">
    <property type="entry name" value="SUGAR NUCLEOTIDE EPIMERASE RELATED"/>
    <property type="match status" value="1"/>
</dbReference>
<dbReference type="InterPro" id="IPR010099">
    <property type="entry name" value="SDR39U1"/>
</dbReference>